<dbReference type="InParanoid" id="A0A397S0P8"/>
<evidence type="ECO:0000313" key="3">
    <source>
        <dbReference type="Proteomes" id="UP000266506"/>
    </source>
</evidence>
<dbReference type="PROSITE" id="PS51257">
    <property type="entry name" value="PROKAR_LIPOPROTEIN"/>
    <property type="match status" value="1"/>
</dbReference>
<evidence type="ECO:0000256" key="1">
    <source>
        <dbReference type="SAM" id="SignalP"/>
    </source>
</evidence>
<name>A0A397S0P8_9MOLU</name>
<organism evidence="2 3">
    <name type="scientific">Anaeroplasma bactoclasticum</name>
    <dbReference type="NCBI Taxonomy" id="2088"/>
    <lineage>
        <taxon>Bacteria</taxon>
        <taxon>Bacillati</taxon>
        <taxon>Mycoplasmatota</taxon>
        <taxon>Mollicutes</taxon>
        <taxon>Anaeroplasmatales</taxon>
        <taxon>Anaeroplasmataceae</taxon>
        <taxon>Anaeroplasma</taxon>
    </lineage>
</organism>
<sequence>MKKAFMSVFAFSGLALSAFALASCGEAKEVEIKDLNGETYKISQTEDAQSVSKAMVLAVNQVVSSNTDKIYAIGLDASINGDITASSYGITGSVKSNNTISAGVSIGTKTYRDWTEEGVGDYDYNQELKDNLSFYLSASSNSHCTSMTIDKNDDSFKNFTEEELESANKVISALNGKDLTANYRMYSNGGYIYGEMDAEIPQEFANVFTQVGNELEAINHTYVKAPYDFGDSAIQVCQVLNDYQTKSLTEFYDTYGTLITGSMGVSIPSLKFDENYFESKDYQTLVDMVSAIGVKVSNVSNGNVTFEVNVTEKEVVEFVKKLDDSDALLIAKAIFSGEKSLLDASITINVENGRLISFKLSSGALDIVPQMINVLVNVIIGGAFNKDKSVEEILANMSPIPFELSGSISFEVNFKYNGDVKVAENPKSDKTYQEVESIGDIFKS</sequence>
<dbReference type="AlphaFoldDB" id="A0A397S0P8"/>
<dbReference type="EMBL" id="QXEV01000002">
    <property type="protein sequence ID" value="RIA78366.1"/>
    <property type="molecule type" value="Genomic_DNA"/>
</dbReference>
<proteinExistence type="predicted"/>
<evidence type="ECO:0000313" key="2">
    <source>
        <dbReference type="EMBL" id="RIA78366.1"/>
    </source>
</evidence>
<comment type="caution">
    <text evidence="2">The sequence shown here is derived from an EMBL/GenBank/DDBJ whole genome shotgun (WGS) entry which is preliminary data.</text>
</comment>
<feature type="chain" id="PRO_5017189041" evidence="1">
    <location>
        <begin position="23"/>
        <end position="444"/>
    </location>
</feature>
<feature type="signal peptide" evidence="1">
    <location>
        <begin position="1"/>
        <end position="22"/>
    </location>
</feature>
<dbReference type="Proteomes" id="UP000266506">
    <property type="component" value="Unassembled WGS sequence"/>
</dbReference>
<reference evidence="2 3" key="1">
    <citation type="submission" date="2018-08" db="EMBL/GenBank/DDBJ databases">
        <title>Genomic Encyclopedia of Archaeal and Bacterial Type Strains, Phase II (KMG-II): from individual species to whole genera.</title>
        <authorList>
            <person name="Goeker M."/>
        </authorList>
    </citation>
    <scope>NUCLEOTIDE SEQUENCE [LARGE SCALE GENOMIC DNA]</scope>
    <source>
        <strain evidence="2 3">ATCC 27112</strain>
    </source>
</reference>
<keyword evidence="1" id="KW-0732">Signal</keyword>
<protein>
    <submittedName>
        <fullName evidence="2">Uncharacterized protein</fullName>
    </submittedName>
</protein>
<gene>
    <name evidence="2" type="ORF">EI71_00318</name>
</gene>
<dbReference type="RefSeq" id="WP_119015487.1">
    <property type="nucleotide sequence ID" value="NZ_QXEV01000002.1"/>
</dbReference>
<keyword evidence="3" id="KW-1185">Reference proteome</keyword>
<accession>A0A397S0P8</accession>